<dbReference type="GO" id="GO:0051959">
    <property type="term" value="F:dynein light intermediate chain binding"/>
    <property type="evidence" value="ECO:0007669"/>
    <property type="project" value="InterPro"/>
</dbReference>
<feature type="domain" description="Dynein heavy chain tail" evidence="2">
    <location>
        <begin position="177"/>
        <end position="639"/>
    </location>
</feature>
<dbReference type="STRING" id="29170.A0A368FN32"/>
<comment type="caution">
    <text evidence="3">The sequence shown here is derived from an EMBL/GenBank/DDBJ whole genome shotgun (WGS) entry which is preliminary data.</text>
</comment>
<dbReference type="GO" id="GO:0007018">
    <property type="term" value="P:microtubule-based movement"/>
    <property type="evidence" value="ECO:0007669"/>
    <property type="project" value="InterPro"/>
</dbReference>
<dbReference type="GO" id="GO:0005858">
    <property type="term" value="C:axonemal dynein complex"/>
    <property type="evidence" value="ECO:0007669"/>
    <property type="project" value="TreeGrafter"/>
</dbReference>
<keyword evidence="1" id="KW-0175">Coiled coil</keyword>
<dbReference type="Proteomes" id="UP000252519">
    <property type="component" value="Unassembled WGS sequence"/>
</dbReference>
<protein>
    <recommendedName>
        <fullName evidence="2">Dynein heavy chain tail domain-containing protein</fullName>
    </recommendedName>
</protein>
<evidence type="ECO:0000256" key="1">
    <source>
        <dbReference type="SAM" id="Coils"/>
    </source>
</evidence>
<organism evidence="3 4">
    <name type="scientific">Ancylostoma caninum</name>
    <name type="common">Dog hookworm</name>
    <dbReference type="NCBI Taxonomy" id="29170"/>
    <lineage>
        <taxon>Eukaryota</taxon>
        <taxon>Metazoa</taxon>
        <taxon>Ecdysozoa</taxon>
        <taxon>Nematoda</taxon>
        <taxon>Chromadorea</taxon>
        <taxon>Rhabditida</taxon>
        <taxon>Rhabditina</taxon>
        <taxon>Rhabditomorpha</taxon>
        <taxon>Strongyloidea</taxon>
        <taxon>Ancylostomatidae</taxon>
        <taxon>Ancylostomatinae</taxon>
        <taxon>Ancylostoma</taxon>
    </lineage>
</organism>
<dbReference type="PANTHER" id="PTHR46532">
    <property type="entry name" value="MALE FERTILITY FACTOR KL5"/>
    <property type="match status" value="1"/>
</dbReference>
<dbReference type="Pfam" id="PF08385">
    <property type="entry name" value="DHC_N1"/>
    <property type="match status" value="1"/>
</dbReference>
<dbReference type="GO" id="GO:0045505">
    <property type="term" value="F:dynein intermediate chain binding"/>
    <property type="evidence" value="ECO:0007669"/>
    <property type="project" value="InterPro"/>
</dbReference>
<evidence type="ECO:0000313" key="3">
    <source>
        <dbReference type="EMBL" id="RCN33596.1"/>
    </source>
</evidence>
<dbReference type="InterPro" id="IPR026983">
    <property type="entry name" value="DHC"/>
</dbReference>
<gene>
    <name evidence="3" type="ORF">ANCCAN_20575</name>
</gene>
<keyword evidence="4" id="KW-1185">Reference proteome</keyword>
<accession>A0A368FN32</accession>
<evidence type="ECO:0000313" key="4">
    <source>
        <dbReference type="Proteomes" id="UP000252519"/>
    </source>
</evidence>
<evidence type="ECO:0000259" key="2">
    <source>
        <dbReference type="Pfam" id="PF08385"/>
    </source>
</evidence>
<sequence>MSKDEEKDVRRTYLLRVASHILGLNIVEEKLRQRQAIDAFCDTNATVLSVALTEQKGIDLSNAMKSGTLPKVVFYKTRPTPLTTDNYKLIVNVMSMNGASNEVFLKSVQNVFSKNISESLQTTANKHLLSLVNELEENLLATVDGGKNEGEGEFDMCGVVSVQDEIRLWKSRSGSAAQQYSEAFEPLQIAVDTSEDRSIDELINLVEAFEDTCDALWNSQPPYPENRMRSLIQCMGSFLCEQVSSKIDAENLWKNANAVEQLSAGIAACSQWDISVQLMTGQVWKRQIDGAWQGEAVDMRYLQGFKGRLEEVRSLKQLGPQIALLLNERGVEAEVEKTIEAAMKNTAVLAYNPFTEHNWRSRVLVAEKALDPIIDRTIPILKNRLQPNKLESNHLTADLEKYSNFLCRTKIKEKLQMERETLLTQLSGKIVEKERETDNRINNYTEQGRFLTEIAAKVVWIRQQTNKLEHMQSLCSSLLDDLSGYPTLSSRMKSFMEKLKAAEQECYDQWCRETIQAIDDPTDSIALETKGRIMVLEQKRGTLNVNYSDRLIKLLKEVRQLASLGLNIPSKIINCVNQGEKFYRFGVVLKQIAHFYNTIDQQMLPCQQALLLDEAIAFERLVIPRKNEESAISRVTWEDPKELEEFIAKLQGASDKLSNHNRRLRNAHTEIVHMVLELVNLDVLKEVNRWKEILIKIRSKVRKYRSKAVFPKKKLSMVPPRRASDLGRSTGIGSFIRLALQLQYQWGIESLHAQIPLIHTQLIFVQQKLQLRPPIEEIRAKYYKEMRKLLSIPEKFKGVTEGEQAGKFFATMLGKNASRFPSIYEKAEQLMGTVENVDSQFADWLVLAQVDLEQLIEEKLKTASDWEAQMKLLKMKGREAEKLPNEIRLECIVVSTAGAKSAIDELLQRLFDTLTWTLRLSINTKLQKIQQFLTQAISVLSSRPQSIDEVAEANARHNEYGKTNKELKSSWAVLNEQHTLLRSVAGSGVDQMTSLTQEWEKFELMLDSHQQMIKEQVEVLKSNVDTRVKALNDEAEKLFARWNQFKPKSDALQGDRKALLNAIEFIKEKRAEYDELVASKEKLECVNSFRLFDIVTESSHALDPQKQRKRFVCGKECDQFDVNKPDFAVLEQLGADIQEYENNWVIFEEFNSELQTLANEEWIVFRSKTYLFDEFLQKWLEKLKASQQTHMGVRLLKDIESFREFSNCLKFCRGEVLSADHWLEMFRLLQLPRYRANLLDQICIATEHCRGTTLEKLTFGDLICVAPNVVANVEQLKALNARAQGEVTIREAIQELEMWAAQVRSSCILFF</sequence>
<feature type="coiled-coil region" evidence="1">
    <location>
        <begin position="643"/>
        <end position="670"/>
    </location>
</feature>
<proteinExistence type="predicted"/>
<dbReference type="PANTHER" id="PTHR46532:SF15">
    <property type="entry name" value="CYTOPLASMIC DYNEIN 2 HEAVY CHAIN 1"/>
    <property type="match status" value="1"/>
</dbReference>
<dbReference type="EMBL" id="JOJR01000894">
    <property type="protein sequence ID" value="RCN33596.1"/>
    <property type="molecule type" value="Genomic_DNA"/>
</dbReference>
<reference evidence="3 4" key="1">
    <citation type="submission" date="2014-10" db="EMBL/GenBank/DDBJ databases">
        <title>Draft genome of the hookworm Ancylostoma caninum.</title>
        <authorList>
            <person name="Mitreva M."/>
        </authorList>
    </citation>
    <scope>NUCLEOTIDE SEQUENCE [LARGE SCALE GENOMIC DNA]</scope>
    <source>
        <strain evidence="3 4">Baltimore</strain>
    </source>
</reference>
<dbReference type="OrthoDB" id="5593012at2759"/>
<name>A0A368FN32_ANCCA</name>
<dbReference type="InterPro" id="IPR013594">
    <property type="entry name" value="Dynein_heavy_tail"/>
</dbReference>